<feature type="signal peptide" evidence="2">
    <location>
        <begin position="1"/>
        <end position="28"/>
    </location>
</feature>
<evidence type="ECO:0000256" key="1">
    <source>
        <dbReference type="SAM" id="MobiDB-lite"/>
    </source>
</evidence>
<dbReference type="Gene3D" id="2.60.40.2420">
    <property type="match status" value="1"/>
</dbReference>
<organism evidence="4 5">
    <name type="scientific">Aquibium oceanicum</name>
    <dbReference type="NCBI Taxonomy" id="1670800"/>
    <lineage>
        <taxon>Bacteria</taxon>
        <taxon>Pseudomonadati</taxon>
        <taxon>Pseudomonadota</taxon>
        <taxon>Alphaproteobacteria</taxon>
        <taxon>Hyphomicrobiales</taxon>
        <taxon>Phyllobacteriaceae</taxon>
        <taxon>Aquibium</taxon>
    </lineage>
</organism>
<dbReference type="EMBL" id="CP018171">
    <property type="protein sequence ID" value="APH70507.1"/>
    <property type="molecule type" value="Genomic_DNA"/>
</dbReference>
<dbReference type="Proteomes" id="UP000182840">
    <property type="component" value="Chromosome"/>
</dbReference>
<reference evidence="5" key="1">
    <citation type="submission" date="2016-11" db="EMBL/GenBank/DDBJ databases">
        <title>Mesorhizobium oceanicum sp. nov., isolated from deep seawater in South China Sea.</title>
        <authorList>
            <person name="Fu G.-Y."/>
        </authorList>
    </citation>
    <scope>NUCLEOTIDE SEQUENCE [LARGE SCALE GENOMIC DNA]</scope>
    <source>
        <strain evidence="5">B7</strain>
    </source>
</reference>
<dbReference type="NCBIfam" id="NF041112">
    <property type="entry name" value="chap_CsgH_alph"/>
    <property type="match status" value="1"/>
</dbReference>
<proteinExistence type="predicted"/>
<keyword evidence="2" id="KW-0732">Signal</keyword>
<dbReference type="Pfam" id="PF21112">
    <property type="entry name" value="CsgH"/>
    <property type="match status" value="1"/>
</dbReference>
<dbReference type="InterPro" id="IPR053722">
    <property type="entry name" value="Curli_assembly_CsgC/AgfC"/>
</dbReference>
<dbReference type="OrthoDB" id="8367544at2"/>
<dbReference type="InterPro" id="IPR047726">
    <property type="entry name" value="CsgH_dom"/>
</dbReference>
<name>A0A1L3SM68_9HYPH</name>
<evidence type="ECO:0000259" key="3">
    <source>
        <dbReference type="Pfam" id="PF21112"/>
    </source>
</evidence>
<dbReference type="RefSeq" id="WP_072601919.1">
    <property type="nucleotide sequence ID" value="NZ_CP018171.1"/>
</dbReference>
<dbReference type="AlphaFoldDB" id="A0A1L3SM68"/>
<dbReference type="STRING" id="1670800.BSQ44_03240"/>
<accession>A0A1L3SM68</accession>
<evidence type="ECO:0000256" key="2">
    <source>
        <dbReference type="SAM" id="SignalP"/>
    </source>
</evidence>
<dbReference type="InterPro" id="IPR048632">
    <property type="entry name" value="CsgH-like"/>
</dbReference>
<keyword evidence="5" id="KW-1185">Reference proteome</keyword>
<evidence type="ECO:0000313" key="4">
    <source>
        <dbReference type="EMBL" id="APH70507.1"/>
    </source>
</evidence>
<protein>
    <recommendedName>
        <fullName evidence="3">CsgH-like domain-containing protein</fullName>
    </recommendedName>
</protein>
<feature type="chain" id="PRO_5012521213" description="CsgH-like domain-containing protein" evidence="2">
    <location>
        <begin position="29"/>
        <end position="133"/>
    </location>
</feature>
<dbReference type="KEGG" id="meso:BSQ44_03240"/>
<evidence type="ECO:0000313" key="5">
    <source>
        <dbReference type="Proteomes" id="UP000182840"/>
    </source>
</evidence>
<sequence>MFSTGRRMLIPAATLLLGAGAAATSVGAGQAGSSSGPVRCEIQAITSGGMVTLQGVVRADKAVSGSYTFRVESAGGSGSSDISQGGDFSAKAGSPTTLSEVMLGSHGSIYDARLEVTAGGKTYRCDERVGGAT</sequence>
<gene>
    <name evidence="4" type="ORF">BSQ44_03240</name>
</gene>
<feature type="region of interest" description="Disordered" evidence="1">
    <location>
        <begin position="72"/>
        <end position="92"/>
    </location>
</feature>
<feature type="domain" description="CsgH-like" evidence="3">
    <location>
        <begin position="38"/>
        <end position="125"/>
    </location>
</feature>